<dbReference type="InterPro" id="IPR029510">
    <property type="entry name" value="Ald_DH_CS_GLU"/>
</dbReference>
<dbReference type="GO" id="GO:0005737">
    <property type="term" value="C:cytoplasm"/>
    <property type="evidence" value="ECO:0007669"/>
    <property type="project" value="TreeGrafter"/>
</dbReference>
<keyword evidence="3" id="KW-0520">NAD</keyword>
<keyword evidence="2 4" id="KW-0560">Oxidoreductase</keyword>
<feature type="active site" evidence="5">
    <location>
        <position position="247"/>
    </location>
</feature>
<feature type="domain" description="Aldehyde dehydrogenase" evidence="8">
    <location>
        <begin position="17"/>
        <end position="431"/>
    </location>
</feature>
<dbReference type="Proteomes" id="UP000729701">
    <property type="component" value="Unassembled WGS sequence"/>
</dbReference>
<dbReference type="Pfam" id="PF00171">
    <property type="entry name" value="Aldedh"/>
    <property type="match status" value="1"/>
</dbReference>
<evidence type="ECO:0000256" key="6">
    <source>
        <dbReference type="PROSITE-ProRule" id="PRU10007"/>
    </source>
</evidence>
<reference evidence="9" key="1">
    <citation type="submission" date="2021-05" db="EMBL/GenBank/DDBJ databases">
        <authorList>
            <person name="Pietrasiak N."/>
            <person name="Ward R."/>
            <person name="Stajich J.E."/>
            <person name="Kurbessoian T."/>
        </authorList>
    </citation>
    <scope>NUCLEOTIDE SEQUENCE</scope>
    <source>
        <strain evidence="9">GSE-NOS-MK-12-04C</strain>
    </source>
</reference>
<reference evidence="9" key="2">
    <citation type="journal article" date="2022" name="Microbiol. Resour. Announc.">
        <title>Metagenome Sequencing to Explore Phylogenomics of Terrestrial Cyanobacteria.</title>
        <authorList>
            <person name="Ward R.D."/>
            <person name="Stajich J.E."/>
            <person name="Johansen J.R."/>
            <person name="Huntemann M."/>
            <person name="Clum A."/>
            <person name="Foster B."/>
            <person name="Foster B."/>
            <person name="Roux S."/>
            <person name="Palaniappan K."/>
            <person name="Varghese N."/>
            <person name="Mukherjee S."/>
            <person name="Reddy T.B.K."/>
            <person name="Daum C."/>
            <person name="Copeland A."/>
            <person name="Chen I.A."/>
            <person name="Ivanova N.N."/>
            <person name="Kyrpides N.C."/>
            <person name="Shapiro N."/>
            <person name="Eloe-Fadrosh E.A."/>
            <person name="Pietrasiak N."/>
        </authorList>
    </citation>
    <scope>NUCLEOTIDE SEQUENCE</scope>
    <source>
        <strain evidence="9">GSE-NOS-MK-12-04C</strain>
    </source>
</reference>
<dbReference type="EMBL" id="JAHHGZ010000006">
    <property type="protein sequence ID" value="MBW4667158.1"/>
    <property type="molecule type" value="Genomic_DNA"/>
</dbReference>
<dbReference type="GO" id="GO:0004029">
    <property type="term" value="F:aldehyde dehydrogenase (NAD+) activity"/>
    <property type="evidence" value="ECO:0007669"/>
    <property type="project" value="TreeGrafter"/>
</dbReference>
<dbReference type="InterPro" id="IPR016163">
    <property type="entry name" value="Ald_DH_C"/>
</dbReference>
<name>A0A951QK54_9CYAN</name>
<gene>
    <name evidence="9" type="ORF">KME60_06850</name>
</gene>
<evidence type="ECO:0000256" key="7">
    <source>
        <dbReference type="RuleBase" id="RU003345"/>
    </source>
</evidence>
<dbReference type="AlphaFoldDB" id="A0A951QK54"/>
<evidence type="ECO:0000259" key="8">
    <source>
        <dbReference type="Pfam" id="PF00171"/>
    </source>
</evidence>
<evidence type="ECO:0000256" key="5">
    <source>
        <dbReference type="PIRSR" id="PIRSR036492-1"/>
    </source>
</evidence>
<protein>
    <recommendedName>
        <fullName evidence="4">Aldehyde dehydrogenase</fullName>
    </recommendedName>
</protein>
<comment type="caution">
    <text evidence="9">The sequence shown here is derived from an EMBL/GenBank/DDBJ whole genome shotgun (WGS) entry which is preliminary data.</text>
</comment>
<sequence>MIAELTISEIILRQRKLFNTGKTKDINFRIAQLKALYDSVAQNEAAIVQAMKADLNKPEFETFASEMVMIFKEIDYAIKHIKTWTKPKKVDVPVQFFPASGKIYPEPLGVVLIIGPWNYPFQLLIAPLIGAIAAGNCAILKPSELAPHTSKLIADIVSQIFEPAYITVVEGDAEASKKLLAEKFDHIFFTGGTAVGKIIMEAAAKHLTPVTLELGGKSPCIVDTDINLEHTARRITWGKFINAGQTCIAPDYILVDKKIKDNLLDKIQKYIKEFYGDNPAQSPDYVRIISQRHFDRLTSFLKDGKIITGGENNPTERYLAPTVIDNVSWNDDVMQEEIFGPILPVLEYTDISEAIAQINCRSKPLALYLFSNNKNLQERILQETSSGSVCLNDTVLQVGVSSLPFGGVGDSGIGSYHGKSSFDTFSHYKSVLSNPFWLDLKWRYAPYEGKLAFLKRILG</sequence>
<evidence type="ECO:0000256" key="3">
    <source>
        <dbReference type="ARBA" id="ARBA00023027"/>
    </source>
</evidence>
<dbReference type="InterPro" id="IPR016160">
    <property type="entry name" value="Ald_DH_CS_CYS"/>
</dbReference>
<evidence type="ECO:0000313" key="9">
    <source>
        <dbReference type="EMBL" id="MBW4667158.1"/>
    </source>
</evidence>
<accession>A0A951QK54</accession>
<dbReference type="Gene3D" id="3.40.309.10">
    <property type="entry name" value="Aldehyde Dehydrogenase, Chain A, domain 2"/>
    <property type="match status" value="1"/>
</dbReference>
<evidence type="ECO:0000256" key="2">
    <source>
        <dbReference type="ARBA" id="ARBA00023002"/>
    </source>
</evidence>
<dbReference type="FunFam" id="3.40.605.10:FF:000004">
    <property type="entry name" value="Aldehyde dehydrogenase"/>
    <property type="match status" value="1"/>
</dbReference>
<dbReference type="GO" id="GO:0006081">
    <property type="term" value="P:aldehyde metabolic process"/>
    <property type="evidence" value="ECO:0007669"/>
    <property type="project" value="InterPro"/>
</dbReference>
<evidence type="ECO:0000256" key="1">
    <source>
        <dbReference type="ARBA" id="ARBA00009986"/>
    </source>
</evidence>
<dbReference type="InterPro" id="IPR016162">
    <property type="entry name" value="Ald_DH_N"/>
</dbReference>
<proteinExistence type="inferred from homology"/>
<dbReference type="PANTHER" id="PTHR43570:SF16">
    <property type="entry name" value="ALDEHYDE DEHYDROGENASE TYPE III, ISOFORM Q"/>
    <property type="match status" value="1"/>
</dbReference>
<dbReference type="PIRSF" id="PIRSF036492">
    <property type="entry name" value="ALDH"/>
    <property type="match status" value="1"/>
</dbReference>
<dbReference type="InterPro" id="IPR016161">
    <property type="entry name" value="Ald_DH/histidinol_DH"/>
</dbReference>
<dbReference type="InterPro" id="IPR015590">
    <property type="entry name" value="Aldehyde_DH_dom"/>
</dbReference>
<comment type="similarity">
    <text evidence="1 4 7">Belongs to the aldehyde dehydrogenase family.</text>
</comment>
<organism evidence="9 10">
    <name type="scientific">Cyanomargarita calcarea GSE-NOS-MK-12-04C</name>
    <dbReference type="NCBI Taxonomy" id="2839659"/>
    <lineage>
        <taxon>Bacteria</taxon>
        <taxon>Bacillati</taxon>
        <taxon>Cyanobacteriota</taxon>
        <taxon>Cyanophyceae</taxon>
        <taxon>Nostocales</taxon>
        <taxon>Cyanomargaritaceae</taxon>
        <taxon>Cyanomargarita</taxon>
    </lineage>
</organism>
<feature type="active site" evidence="5 6">
    <location>
        <position position="213"/>
    </location>
</feature>
<dbReference type="PROSITE" id="PS00070">
    <property type="entry name" value="ALDEHYDE_DEHYDR_CYS"/>
    <property type="match status" value="1"/>
</dbReference>
<dbReference type="PANTHER" id="PTHR43570">
    <property type="entry name" value="ALDEHYDE DEHYDROGENASE"/>
    <property type="match status" value="1"/>
</dbReference>
<evidence type="ECO:0000313" key="10">
    <source>
        <dbReference type="Proteomes" id="UP000729701"/>
    </source>
</evidence>
<dbReference type="FunFam" id="3.40.309.10:FF:000003">
    <property type="entry name" value="Aldehyde dehydrogenase"/>
    <property type="match status" value="1"/>
</dbReference>
<dbReference type="Gene3D" id="3.40.605.10">
    <property type="entry name" value="Aldehyde Dehydrogenase, Chain A, domain 1"/>
    <property type="match status" value="1"/>
</dbReference>
<dbReference type="SUPFAM" id="SSF53720">
    <property type="entry name" value="ALDH-like"/>
    <property type="match status" value="1"/>
</dbReference>
<dbReference type="InterPro" id="IPR012394">
    <property type="entry name" value="Aldehyde_DH_NAD(P)"/>
</dbReference>
<evidence type="ECO:0000256" key="4">
    <source>
        <dbReference type="PIRNR" id="PIRNR036492"/>
    </source>
</evidence>
<dbReference type="PROSITE" id="PS00687">
    <property type="entry name" value="ALDEHYDE_DEHYDR_GLU"/>
    <property type="match status" value="1"/>
</dbReference>
<dbReference type="CDD" id="cd07136">
    <property type="entry name" value="ALDH_YwdH-P39616"/>
    <property type="match status" value="1"/>
</dbReference>